<reference evidence="1" key="1">
    <citation type="journal article" date="2014" name="Front. Microbiol.">
        <title>High frequency of phylogenetically diverse reductive dehalogenase-homologous genes in deep subseafloor sedimentary metagenomes.</title>
        <authorList>
            <person name="Kawai M."/>
            <person name="Futagami T."/>
            <person name="Toyoda A."/>
            <person name="Takaki Y."/>
            <person name="Nishi S."/>
            <person name="Hori S."/>
            <person name="Arai W."/>
            <person name="Tsubouchi T."/>
            <person name="Morono Y."/>
            <person name="Uchiyama I."/>
            <person name="Ito T."/>
            <person name="Fujiyama A."/>
            <person name="Inagaki F."/>
            <person name="Takami H."/>
        </authorList>
    </citation>
    <scope>NUCLEOTIDE SEQUENCE</scope>
    <source>
        <strain evidence="1">Expedition CK06-06</strain>
    </source>
</reference>
<gene>
    <name evidence="1" type="ORF">S12H4_19690</name>
</gene>
<sequence length="41" mass="4452">MGMTDAGNRVLPEENNDSEVEARCIVPKVNKGKIIKIVVAL</sequence>
<accession>X1RXH9</accession>
<evidence type="ECO:0000313" key="1">
    <source>
        <dbReference type="EMBL" id="GAI85383.1"/>
    </source>
</evidence>
<organism evidence="1">
    <name type="scientific">marine sediment metagenome</name>
    <dbReference type="NCBI Taxonomy" id="412755"/>
    <lineage>
        <taxon>unclassified sequences</taxon>
        <taxon>metagenomes</taxon>
        <taxon>ecological metagenomes</taxon>
    </lineage>
</organism>
<protein>
    <submittedName>
        <fullName evidence="1">Uncharacterized protein</fullName>
    </submittedName>
</protein>
<name>X1RXH9_9ZZZZ</name>
<proteinExistence type="predicted"/>
<dbReference type="AlphaFoldDB" id="X1RXH9"/>
<dbReference type="EMBL" id="BARW01009876">
    <property type="protein sequence ID" value="GAI85383.1"/>
    <property type="molecule type" value="Genomic_DNA"/>
</dbReference>
<comment type="caution">
    <text evidence="1">The sequence shown here is derived from an EMBL/GenBank/DDBJ whole genome shotgun (WGS) entry which is preliminary data.</text>
</comment>